<name>A0ABW5FP93_9PSEU</name>
<keyword evidence="1" id="KW-1133">Transmembrane helix</keyword>
<keyword evidence="1" id="KW-0812">Transmembrane</keyword>
<sequence>MAAVVERRRVPIAVGTVVGGLETAVRTLVGLLLITIGAVMLSFGFDSRFALWITGFVPLFGGFVLLVLGGMVADARQRSRLMATGLAGTGTVITFRDTGMTVNDNPRVEFDLRVTPADGSPDFRATTRKTVSRLELPYAGQELSVRYDPDDRTKIVIAGPAEPAERPVTEPETTGTLEDLNRLFRLKQSGAITEDEYQTLKKRIGFDEPGPLKP</sequence>
<comment type="caution">
    <text evidence="2">The sequence shown here is derived from an EMBL/GenBank/DDBJ whole genome shotgun (WGS) entry which is preliminary data.</text>
</comment>
<gene>
    <name evidence="2" type="ORF">ACFSXZ_10965</name>
</gene>
<evidence type="ECO:0000256" key="1">
    <source>
        <dbReference type="SAM" id="Phobius"/>
    </source>
</evidence>
<feature type="transmembrane region" description="Helical" evidence="1">
    <location>
        <begin position="49"/>
        <end position="73"/>
    </location>
</feature>
<dbReference type="EMBL" id="JBHUKR010000006">
    <property type="protein sequence ID" value="MFD2416843.1"/>
    <property type="molecule type" value="Genomic_DNA"/>
</dbReference>
<proteinExistence type="predicted"/>
<feature type="transmembrane region" description="Helical" evidence="1">
    <location>
        <begin position="12"/>
        <end position="43"/>
    </location>
</feature>
<accession>A0ABW5FP93</accession>
<protein>
    <submittedName>
        <fullName evidence="2">DUF3592 domain-containing protein</fullName>
    </submittedName>
</protein>
<evidence type="ECO:0000313" key="3">
    <source>
        <dbReference type="Proteomes" id="UP001597417"/>
    </source>
</evidence>
<keyword evidence="1" id="KW-0472">Membrane</keyword>
<organism evidence="2 3">
    <name type="scientific">Amycolatopsis pigmentata</name>
    <dbReference type="NCBI Taxonomy" id="450801"/>
    <lineage>
        <taxon>Bacteria</taxon>
        <taxon>Bacillati</taxon>
        <taxon>Actinomycetota</taxon>
        <taxon>Actinomycetes</taxon>
        <taxon>Pseudonocardiales</taxon>
        <taxon>Pseudonocardiaceae</taxon>
        <taxon>Amycolatopsis</taxon>
    </lineage>
</organism>
<dbReference type="Proteomes" id="UP001597417">
    <property type="component" value="Unassembled WGS sequence"/>
</dbReference>
<evidence type="ECO:0000313" key="2">
    <source>
        <dbReference type="EMBL" id="MFD2416843.1"/>
    </source>
</evidence>
<keyword evidence="3" id="KW-1185">Reference proteome</keyword>
<reference evidence="3" key="1">
    <citation type="journal article" date="2019" name="Int. J. Syst. Evol. Microbiol.">
        <title>The Global Catalogue of Microorganisms (GCM) 10K type strain sequencing project: providing services to taxonomists for standard genome sequencing and annotation.</title>
        <authorList>
            <consortium name="The Broad Institute Genomics Platform"/>
            <consortium name="The Broad Institute Genome Sequencing Center for Infectious Disease"/>
            <person name="Wu L."/>
            <person name="Ma J."/>
        </authorList>
    </citation>
    <scope>NUCLEOTIDE SEQUENCE [LARGE SCALE GENOMIC DNA]</scope>
    <source>
        <strain evidence="3">CGMCC 4.7645</strain>
    </source>
</reference>